<feature type="domain" description="DUF7787" evidence="2">
    <location>
        <begin position="4"/>
        <end position="60"/>
    </location>
</feature>
<gene>
    <name evidence="3" type="ORF">DKX38_008289</name>
</gene>
<name>A0A5N5MQD4_9ROSI</name>
<feature type="region of interest" description="Disordered" evidence="1">
    <location>
        <begin position="112"/>
        <end position="145"/>
    </location>
</feature>
<evidence type="ECO:0000259" key="2">
    <source>
        <dbReference type="Pfam" id="PF25042"/>
    </source>
</evidence>
<dbReference type="Pfam" id="PF25042">
    <property type="entry name" value="DUF7787"/>
    <property type="match status" value="1"/>
</dbReference>
<dbReference type="PANTHER" id="PTHR35096:SF8">
    <property type="entry name" value="OS03G0308600 PROTEIN"/>
    <property type="match status" value="1"/>
</dbReference>
<reference evidence="4" key="1">
    <citation type="journal article" date="2019" name="Gigascience">
        <title>De novo genome assembly of the endangered Acer yangbiense, a plant species with extremely small populations endemic to Yunnan Province, China.</title>
        <authorList>
            <person name="Yang J."/>
            <person name="Wariss H.M."/>
            <person name="Tao L."/>
            <person name="Zhang R."/>
            <person name="Yun Q."/>
            <person name="Hollingsworth P."/>
            <person name="Dao Z."/>
            <person name="Luo G."/>
            <person name="Guo H."/>
            <person name="Ma Y."/>
            <person name="Sun W."/>
        </authorList>
    </citation>
    <scope>NUCLEOTIDE SEQUENCE [LARGE SCALE GENOMIC DNA]</scope>
    <source>
        <strain evidence="4">cv. br00</strain>
    </source>
</reference>
<sequence>MSGKKSKISIEDYLRFFQSHKQLGLTIQFLRQIIRMHGCKSICNGSKKVLIDVVDKIDLENLSRSTVKEKNEISPCALMNMEDIVADMKMLDWQECCVTSIQSLKAKSDLQGVAGGKRKRKRKKGSSNAEGAAATDALSTTTTLV</sequence>
<dbReference type="EMBL" id="VDCV01000005">
    <property type="protein sequence ID" value="KAB5557380.1"/>
    <property type="molecule type" value="Genomic_DNA"/>
</dbReference>
<comment type="caution">
    <text evidence="3">The sequence shown here is derived from an EMBL/GenBank/DDBJ whole genome shotgun (WGS) entry which is preliminary data.</text>
</comment>
<dbReference type="AlphaFoldDB" id="A0A5N5MQD4"/>
<dbReference type="PANTHER" id="PTHR35096">
    <property type="entry name" value="BNAA08G28570D PROTEIN"/>
    <property type="match status" value="1"/>
</dbReference>
<proteinExistence type="predicted"/>
<keyword evidence="4" id="KW-1185">Reference proteome</keyword>
<dbReference type="Proteomes" id="UP000326939">
    <property type="component" value="Chromosome 5"/>
</dbReference>
<dbReference type="InterPro" id="IPR056689">
    <property type="entry name" value="DUF7787"/>
</dbReference>
<organism evidence="3 4">
    <name type="scientific">Salix brachista</name>
    <dbReference type="NCBI Taxonomy" id="2182728"/>
    <lineage>
        <taxon>Eukaryota</taxon>
        <taxon>Viridiplantae</taxon>
        <taxon>Streptophyta</taxon>
        <taxon>Embryophyta</taxon>
        <taxon>Tracheophyta</taxon>
        <taxon>Spermatophyta</taxon>
        <taxon>Magnoliopsida</taxon>
        <taxon>eudicotyledons</taxon>
        <taxon>Gunneridae</taxon>
        <taxon>Pentapetalae</taxon>
        <taxon>rosids</taxon>
        <taxon>fabids</taxon>
        <taxon>Malpighiales</taxon>
        <taxon>Salicaceae</taxon>
        <taxon>Saliceae</taxon>
        <taxon>Salix</taxon>
    </lineage>
</organism>
<accession>A0A5N5MQD4</accession>
<evidence type="ECO:0000256" key="1">
    <source>
        <dbReference type="SAM" id="MobiDB-lite"/>
    </source>
</evidence>
<evidence type="ECO:0000313" key="3">
    <source>
        <dbReference type="EMBL" id="KAB5557380.1"/>
    </source>
</evidence>
<feature type="compositionally biased region" description="Low complexity" evidence="1">
    <location>
        <begin position="132"/>
        <end position="145"/>
    </location>
</feature>
<feature type="compositionally biased region" description="Basic residues" evidence="1">
    <location>
        <begin position="116"/>
        <end position="125"/>
    </location>
</feature>
<protein>
    <recommendedName>
        <fullName evidence="2">DUF7787 domain-containing protein</fullName>
    </recommendedName>
</protein>
<evidence type="ECO:0000313" key="4">
    <source>
        <dbReference type="Proteomes" id="UP000326939"/>
    </source>
</evidence>